<dbReference type="AlphaFoldDB" id="A0AAQ3NHM3"/>
<accession>A0AAQ3NHM3</accession>
<protein>
    <submittedName>
        <fullName evidence="2">Uncharacterized protein</fullName>
    </submittedName>
</protein>
<dbReference type="EMBL" id="CP144696">
    <property type="protein sequence ID" value="WVZ09905.1"/>
    <property type="molecule type" value="Genomic_DNA"/>
</dbReference>
<feature type="compositionally biased region" description="Basic and acidic residues" evidence="1">
    <location>
        <begin position="123"/>
        <end position="134"/>
    </location>
</feature>
<name>A0AAQ3NHM3_VIGMU</name>
<evidence type="ECO:0000313" key="3">
    <source>
        <dbReference type="Proteomes" id="UP001374535"/>
    </source>
</evidence>
<dbReference type="Proteomes" id="UP001374535">
    <property type="component" value="Chromosome 5"/>
</dbReference>
<proteinExistence type="predicted"/>
<organism evidence="2 3">
    <name type="scientific">Vigna mungo</name>
    <name type="common">Black gram</name>
    <name type="synonym">Phaseolus mungo</name>
    <dbReference type="NCBI Taxonomy" id="3915"/>
    <lineage>
        <taxon>Eukaryota</taxon>
        <taxon>Viridiplantae</taxon>
        <taxon>Streptophyta</taxon>
        <taxon>Embryophyta</taxon>
        <taxon>Tracheophyta</taxon>
        <taxon>Spermatophyta</taxon>
        <taxon>Magnoliopsida</taxon>
        <taxon>eudicotyledons</taxon>
        <taxon>Gunneridae</taxon>
        <taxon>Pentapetalae</taxon>
        <taxon>rosids</taxon>
        <taxon>fabids</taxon>
        <taxon>Fabales</taxon>
        <taxon>Fabaceae</taxon>
        <taxon>Papilionoideae</taxon>
        <taxon>50 kb inversion clade</taxon>
        <taxon>NPAAA clade</taxon>
        <taxon>indigoferoid/millettioid clade</taxon>
        <taxon>Phaseoleae</taxon>
        <taxon>Vigna</taxon>
    </lineage>
</organism>
<keyword evidence="3" id="KW-1185">Reference proteome</keyword>
<sequence length="134" mass="14241">MRTRCVGEFFKQVVGVLGGGAGAKPINDASFGGVVAADLHLNPVTGEDSNVIFSDFARDVAKDEVLVVEANTEHAVGERFHDKALVDPLLLAGLVRLRGGRDGGNRREERRRGEEGEGAVEGWEGKRGEVGTEG</sequence>
<feature type="region of interest" description="Disordered" evidence="1">
    <location>
        <begin position="98"/>
        <end position="134"/>
    </location>
</feature>
<reference evidence="2 3" key="1">
    <citation type="journal article" date="2023" name="Life. Sci Alliance">
        <title>Evolutionary insights into 3D genome organization and epigenetic landscape of Vigna mungo.</title>
        <authorList>
            <person name="Junaid A."/>
            <person name="Singh B."/>
            <person name="Bhatia S."/>
        </authorList>
    </citation>
    <scope>NUCLEOTIDE SEQUENCE [LARGE SCALE GENOMIC DNA]</scope>
    <source>
        <strain evidence="2">Urdbean</strain>
    </source>
</reference>
<feature type="compositionally biased region" description="Basic and acidic residues" evidence="1">
    <location>
        <begin position="99"/>
        <end position="115"/>
    </location>
</feature>
<evidence type="ECO:0000256" key="1">
    <source>
        <dbReference type="SAM" id="MobiDB-lite"/>
    </source>
</evidence>
<evidence type="ECO:0000313" key="2">
    <source>
        <dbReference type="EMBL" id="WVZ09905.1"/>
    </source>
</evidence>
<gene>
    <name evidence="2" type="ORF">V8G54_014435</name>
</gene>